<protein>
    <submittedName>
        <fullName evidence="1">Uncharacterized protein</fullName>
    </submittedName>
</protein>
<accession>H5SB18</accession>
<proteinExistence type="predicted"/>
<name>H5SB18_9BACT</name>
<reference evidence="1" key="2">
    <citation type="journal article" date="2012" name="PLoS ONE">
        <title>A Deeply Branching Thermophilic Bacterium with an Ancient Acetyl-CoA Pathway Dominates a Subsurface Ecosystem.</title>
        <authorList>
            <person name="Takami H."/>
            <person name="Noguchi H."/>
            <person name="Takaki Y."/>
            <person name="Uchiyama I."/>
            <person name="Toyoda A."/>
            <person name="Nishi S."/>
            <person name="Chee G.-J."/>
            <person name="Arai W."/>
            <person name="Nunoura T."/>
            <person name="Itoh T."/>
            <person name="Hattori M."/>
            <person name="Takai K."/>
        </authorList>
    </citation>
    <scope>NUCLEOTIDE SEQUENCE</scope>
</reference>
<dbReference type="AlphaFoldDB" id="H5SB18"/>
<evidence type="ECO:0000313" key="1">
    <source>
        <dbReference type="EMBL" id="BAL53354.1"/>
    </source>
</evidence>
<dbReference type="EMBL" id="AP011655">
    <property type="protein sequence ID" value="BAL53354.1"/>
    <property type="molecule type" value="Genomic_DNA"/>
</dbReference>
<sequence length="122" mass="13806">MNSSHDTPSVEPWAPTTIEPESIPRCASYSNNLAVAEADAEWLTSACPPEASIDCCQDDLALRRIEPSRKCRECFQPAKAIVRLDKLDAIARVPHNARYRVNQRMRRISKLDVHPSVDYAWN</sequence>
<organism evidence="1">
    <name type="scientific">uncultured Bacteroidota bacterium</name>
    <dbReference type="NCBI Taxonomy" id="152509"/>
    <lineage>
        <taxon>Bacteria</taxon>
        <taxon>Pseudomonadati</taxon>
        <taxon>Bacteroidota</taxon>
        <taxon>environmental samples</taxon>
    </lineage>
</organism>
<gene>
    <name evidence="1" type="ORF">HGMM_F06F04C35</name>
</gene>
<reference evidence="1" key="1">
    <citation type="journal article" date="2005" name="Environ. Microbiol.">
        <title>Genetic and functional properties of uncultivated thermophilic crenarchaeotes from a subsurface gold mine as revealed by analysis of genome fragments.</title>
        <authorList>
            <person name="Nunoura T."/>
            <person name="Hirayama H."/>
            <person name="Takami H."/>
            <person name="Oida H."/>
            <person name="Nishi S."/>
            <person name="Shimamura S."/>
            <person name="Suzuki Y."/>
            <person name="Inagaki F."/>
            <person name="Takai K."/>
            <person name="Nealson K.H."/>
            <person name="Horikoshi K."/>
        </authorList>
    </citation>
    <scope>NUCLEOTIDE SEQUENCE</scope>
</reference>